<dbReference type="InterPro" id="IPR029063">
    <property type="entry name" value="SAM-dependent_MTases_sf"/>
</dbReference>
<sequence>MTSNPLFPRNSSRKNHLAYVDAYAWPGIVEIPHGFLSGWRTRRAELEFAAACEKAGLVLHGADADLEVVHEELFARIAHAGWLGLAEGFMAGEWVTEDLVNVLVKLLQVGYRPRFAQADIGGPYAGAEVPMSLVQHYSGDGMSVHGTVFSSGVPTTERTSVKSFVPGAGRGFEPGSHFVDVTELSDPTWVERADLADAQLRSVTMLLDLAQVGVGTHVLDFPSSGPALPIAAASRHATVDVLSADVDHVRAVRRILDLTDVDSSVHVEPIDDPFPSPRAWPVHYDAITSVEKLEHMGLGGQREYVKFLDQMLASGGFVAVQTVVAAAGMSSAADQSLDVVRAYVSPALRYESVEGLHKLFDAHTGLRIIAQTHVGGHYVHGLRMQRETFEGKLREAAADGYDLVYRRLWLFQLALKEALFMVGALDAVQLKVTARLRLRRR</sequence>
<dbReference type="PANTHER" id="PTHR43667">
    <property type="entry name" value="CYCLOPROPANE-FATTY-ACYL-PHOSPHOLIPID SYNTHASE"/>
    <property type="match status" value="1"/>
</dbReference>
<dbReference type="GO" id="GO:0008825">
    <property type="term" value="F:cyclopropane-fatty-acyl-phospholipid synthase activity"/>
    <property type="evidence" value="ECO:0007669"/>
    <property type="project" value="UniProtKB-EC"/>
</dbReference>
<name>A0ABU2BBE6_9CORY</name>
<evidence type="ECO:0000313" key="2">
    <source>
        <dbReference type="Proteomes" id="UP001183619"/>
    </source>
</evidence>
<dbReference type="Pfam" id="PF02353">
    <property type="entry name" value="CMAS"/>
    <property type="match status" value="1"/>
</dbReference>
<keyword evidence="2" id="KW-1185">Reference proteome</keyword>
<dbReference type="PANTHER" id="PTHR43667:SF2">
    <property type="entry name" value="FATTY ACID C-METHYL TRANSFERASE"/>
    <property type="match status" value="1"/>
</dbReference>
<dbReference type="RefSeq" id="WP_277103170.1">
    <property type="nucleotide sequence ID" value="NZ_BAAAJS010000051.1"/>
</dbReference>
<dbReference type="GO" id="GO:0032259">
    <property type="term" value="P:methylation"/>
    <property type="evidence" value="ECO:0007669"/>
    <property type="project" value="UniProtKB-KW"/>
</dbReference>
<protein>
    <submittedName>
        <fullName evidence="1">Cyclopropane-fatty-acyl-phospholipid synthase</fullName>
        <ecNumber evidence="1">2.1.1.79</ecNumber>
    </submittedName>
</protein>
<evidence type="ECO:0000313" key="1">
    <source>
        <dbReference type="EMBL" id="MDR7355616.1"/>
    </source>
</evidence>
<dbReference type="Proteomes" id="UP001183619">
    <property type="component" value="Unassembled WGS sequence"/>
</dbReference>
<dbReference type="InterPro" id="IPR050723">
    <property type="entry name" value="CFA/CMAS"/>
</dbReference>
<dbReference type="Gene3D" id="3.40.50.150">
    <property type="entry name" value="Vaccinia Virus protein VP39"/>
    <property type="match status" value="1"/>
</dbReference>
<dbReference type="SUPFAM" id="SSF53335">
    <property type="entry name" value="S-adenosyl-L-methionine-dependent methyltransferases"/>
    <property type="match status" value="1"/>
</dbReference>
<gene>
    <name evidence="1" type="ORF">J2S37_002154</name>
</gene>
<dbReference type="EMBL" id="JAVDYF010000001">
    <property type="protein sequence ID" value="MDR7355616.1"/>
    <property type="molecule type" value="Genomic_DNA"/>
</dbReference>
<proteinExistence type="predicted"/>
<accession>A0ABU2BBE6</accession>
<organism evidence="1 2">
    <name type="scientific">Corynebacterium felinum</name>
    <dbReference type="NCBI Taxonomy" id="131318"/>
    <lineage>
        <taxon>Bacteria</taxon>
        <taxon>Bacillati</taxon>
        <taxon>Actinomycetota</taxon>
        <taxon>Actinomycetes</taxon>
        <taxon>Mycobacteriales</taxon>
        <taxon>Corynebacteriaceae</taxon>
        <taxon>Corynebacterium</taxon>
    </lineage>
</organism>
<reference evidence="1 2" key="1">
    <citation type="submission" date="2023-07" db="EMBL/GenBank/DDBJ databases">
        <title>Sequencing the genomes of 1000 actinobacteria strains.</title>
        <authorList>
            <person name="Klenk H.-P."/>
        </authorList>
    </citation>
    <scope>NUCLEOTIDE SEQUENCE [LARGE SCALE GENOMIC DNA]</scope>
    <source>
        <strain evidence="1 2">DSM 44508</strain>
    </source>
</reference>
<comment type="caution">
    <text evidence="1">The sequence shown here is derived from an EMBL/GenBank/DDBJ whole genome shotgun (WGS) entry which is preliminary data.</text>
</comment>
<dbReference type="EC" id="2.1.1.79" evidence="1"/>
<keyword evidence="1" id="KW-0489">Methyltransferase</keyword>
<keyword evidence="1" id="KW-0808">Transferase</keyword>